<dbReference type="EMBL" id="JAHLQT010044760">
    <property type="protein sequence ID" value="KAG7154247.1"/>
    <property type="molecule type" value="Genomic_DNA"/>
</dbReference>
<dbReference type="AlphaFoldDB" id="A0A8J5J7W6"/>
<feature type="non-terminal residue" evidence="1">
    <location>
        <position position="1"/>
    </location>
</feature>
<protein>
    <submittedName>
        <fullName evidence="1">Uncharacterized protein</fullName>
    </submittedName>
</protein>
<sequence>NKANDALLSNPQSAALRANRCSLRAEAQRTLRSMENESWQARAQDIQSFTNENDHQGFYNAIKAIHGPAKCNITPVRSLGGELKDKQQIQVRWAKHFGTSVPIIIMKDRLTPPSFVLMFGDCKIKATLSMTKKPQSFKTPVAFGVRMSNLKPGKKVTRGLLGAAWRLIRFQCVLKETLKVSEESEEEAVVHEIPKVMMMMLRSWWKSTVRNCPLRSCFELYKEKTRHWKSQRREEDTVKVASFQPKTQGCFAGAKPICLLEDYHPDKLVLCKRPSIDNTELLLGRSSRNQ</sequence>
<reference evidence="1" key="1">
    <citation type="journal article" date="2021" name="Sci. Adv.">
        <title>The American lobster genome reveals insights on longevity, neural, and immune adaptations.</title>
        <authorList>
            <person name="Polinski J.M."/>
            <person name="Zimin A.V."/>
            <person name="Clark K.F."/>
            <person name="Kohn A.B."/>
            <person name="Sadowski N."/>
            <person name="Timp W."/>
            <person name="Ptitsyn A."/>
            <person name="Khanna P."/>
            <person name="Romanova D.Y."/>
            <person name="Williams P."/>
            <person name="Greenwood S.J."/>
            <person name="Moroz L.L."/>
            <person name="Walt D.R."/>
            <person name="Bodnar A.G."/>
        </authorList>
    </citation>
    <scope>NUCLEOTIDE SEQUENCE</scope>
    <source>
        <strain evidence="1">GMGI-L3</strain>
    </source>
</reference>
<gene>
    <name evidence="1" type="ORF">Hamer_G025290</name>
</gene>
<comment type="caution">
    <text evidence="1">The sequence shown here is derived from an EMBL/GenBank/DDBJ whole genome shotgun (WGS) entry which is preliminary data.</text>
</comment>
<keyword evidence="2" id="KW-1185">Reference proteome</keyword>
<dbReference type="Proteomes" id="UP000747542">
    <property type="component" value="Unassembled WGS sequence"/>
</dbReference>
<name>A0A8J5J7W6_HOMAM</name>
<feature type="non-terminal residue" evidence="1">
    <location>
        <position position="290"/>
    </location>
</feature>
<proteinExistence type="predicted"/>
<evidence type="ECO:0000313" key="1">
    <source>
        <dbReference type="EMBL" id="KAG7154247.1"/>
    </source>
</evidence>
<accession>A0A8J5J7W6</accession>
<organism evidence="1 2">
    <name type="scientific">Homarus americanus</name>
    <name type="common">American lobster</name>
    <dbReference type="NCBI Taxonomy" id="6706"/>
    <lineage>
        <taxon>Eukaryota</taxon>
        <taxon>Metazoa</taxon>
        <taxon>Ecdysozoa</taxon>
        <taxon>Arthropoda</taxon>
        <taxon>Crustacea</taxon>
        <taxon>Multicrustacea</taxon>
        <taxon>Malacostraca</taxon>
        <taxon>Eumalacostraca</taxon>
        <taxon>Eucarida</taxon>
        <taxon>Decapoda</taxon>
        <taxon>Pleocyemata</taxon>
        <taxon>Astacidea</taxon>
        <taxon>Nephropoidea</taxon>
        <taxon>Nephropidae</taxon>
        <taxon>Homarus</taxon>
    </lineage>
</organism>
<evidence type="ECO:0000313" key="2">
    <source>
        <dbReference type="Proteomes" id="UP000747542"/>
    </source>
</evidence>